<accession>A0A6N8F5Y5</accession>
<keyword evidence="4 9" id="KW-0028">Amino-acid biosynthesis</keyword>
<keyword evidence="12" id="KW-1185">Reference proteome</keyword>
<dbReference type="GO" id="GO:0004834">
    <property type="term" value="F:tryptophan synthase activity"/>
    <property type="evidence" value="ECO:0007669"/>
    <property type="project" value="UniProtKB-UniRule"/>
</dbReference>
<dbReference type="UniPathway" id="UPA00035">
    <property type="reaction ID" value="UER00044"/>
</dbReference>
<proteinExistence type="inferred from homology"/>
<evidence type="ECO:0000256" key="5">
    <source>
        <dbReference type="ARBA" id="ARBA00022822"/>
    </source>
</evidence>
<feature type="active site" description="Proton acceptor" evidence="9">
    <location>
        <position position="49"/>
    </location>
</feature>
<dbReference type="InterPro" id="IPR013785">
    <property type="entry name" value="Aldolase_TIM"/>
</dbReference>
<comment type="similarity">
    <text evidence="9 10">Belongs to the TrpA family.</text>
</comment>
<evidence type="ECO:0000256" key="6">
    <source>
        <dbReference type="ARBA" id="ARBA00023141"/>
    </source>
</evidence>
<dbReference type="InterPro" id="IPR018204">
    <property type="entry name" value="Trp_synthase_alpha_AS"/>
</dbReference>
<comment type="function">
    <text evidence="1 9">The alpha subunit is responsible for the aldol cleavage of indoleglycerol phosphate to indole and glyceraldehyde 3-phosphate.</text>
</comment>
<sequence>MSRYDQMFQRLKTENAGAFIPFVTIGDPSLDRSYAIIRQLILSGADALELGLPFSDPIADGPTIQQANIRALESDVTTQDCLDVIARIRQEFPDTPIGLLLYSNLIMAKGLPTFYQDCANSGVDSVLVADVPVRESQPFRNAAKQAGIEPVFIVPPHVTDETLRAVASYSRGYTYLLSRAGVTGAETKANMPPEVMINKLLEYRAAPPVLGFGISSPTQVEQAISAGASGAISGSAIVNIIEQNLHDQNSLLEKLGKFVTEMKAATVRN</sequence>
<dbReference type="PANTHER" id="PTHR43406:SF1">
    <property type="entry name" value="TRYPTOPHAN SYNTHASE ALPHA CHAIN, CHLOROPLASTIC"/>
    <property type="match status" value="1"/>
</dbReference>
<evidence type="ECO:0000256" key="7">
    <source>
        <dbReference type="ARBA" id="ARBA00023239"/>
    </source>
</evidence>
<evidence type="ECO:0000256" key="4">
    <source>
        <dbReference type="ARBA" id="ARBA00022605"/>
    </source>
</evidence>
<feature type="active site" description="Proton acceptor" evidence="9">
    <location>
        <position position="60"/>
    </location>
</feature>
<dbReference type="Pfam" id="PF00290">
    <property type="entry name" value="Trp_syntA"/>
    <property type="match status" value="1"/>
</dbReference>
<evidence type="ECO:0000256" key="2">
    <source>
        <dbReference type="ARBA" id="ARBA00004733"/>
    </source>
</evidence>
<comment type="catalytic activity">
    <reaction evidence="8 9">
        <text>(1S,2R)-1-C-(indol-3-yl)glycerol 3-phosphate + L-serine = D-glyceraldehyde 3-phosphate + L-tryptophan + H2O</text>
        <dbReference type="Rhea" id="RHEA:10532"/>
        <dbReference type="ChEBI" id="CHEBI:15377"/>
        <dbReference type="ChEBI" id="CHEBI:33384"/>
        <dbReference type="ChEBI" id="CHEBI:57912"/>
        <dbReference type="ChEBI" id="CHEBI:58866"/>
        <dbReference type="ChEBI" id="CHEBI:59776"/>
        <dbReference type="EC" id="4.2.1.20"/>
    </reaction>
</comment>
<evidence type="ECO:0000256" key="3">
    <source>
        <dbReference type="ARBA" id="ARBA00011270"/>
    </source>
</evidence>
<reference evidence="11 12" key="1">
    <citation type="submission" date="2019-11" db="EMBL/GenBank/DDBJ databases">
        <title>P. haliotis isolates from Z. marina roots.</title>
        <authorList>
            <person name="Cohen M."/>
            <person name="Jospin G."/>
            <person name="Eisen J.A."/>
            <person name="Coil D.A."/>
        </authorList>
    </citation>
    <scope>NUCLEOTIDE SEQUENCE [LARGE SCALE GENOMIC DNA]</scope>
    <source>
        <strain evidence="11 12">UCD-MCMsp1aY</strain>
    </source>
</reference>
<gene>
    <name evidence="9 11" type="primary">trpA</name>
    <name evidence="11" type="ORF">GNP35_04015</name>
</gene>
<evidence type="ECO:0000256" key="10">
    <source>
        <dbReference type="RuleBase" id="RU003662"/>
    </source>
</evidence>
<evidence type="ECO:0000256" key="9">
    <source>
        <dbReference type="HAMAP-Rule" id="MF_00131"/>
    </source>
</evidence>
<organism evidence="11 12">
    <name type="scientific">Psychrosphaera haliotis</name>
    <dbReference type="NCBI Taxonomy" id="555083"/>
    <lineage>
        <taxon>Bacteria</taxon>
        <taxon>Pseudomonadati</taxon>
        <taxon>Pseudomonadota</taxon>
        <taxon>Gammaproteobacteria</taxon>
        <taxon>Alteromonadales</taxon>
        <taxon>Pseudoalteromonadaceae</taxon>
        <taxon>Psychrosphaera</taxon>
    </lineage>
</organism>
<comment type="pathway">
    <text evidence="2 9">Amino-acid biosynthesis; L-tryptophan biosynthesis; L-tryptophan from chorismate: step 5/5.</text>
</comment>
<dbReference type="Gene3D" id="3.20.20.70">
    <property type="entry name" value="Aldolase class I"/>
    <property type="match status" value="1"/>
</dbReference>
<dbReference type="EC" id="4.2.1.20" evidence="9"/>
<keyword evidence="6 9" id="KW-0057">Aromatic amino acid biosynthesis</keyword>
<dbReference type="CDD" id="cd04724">
    <property type="entry name" value="Tryptophan_synthase_alpha"/>
    <property type="match status" value="1"/>
</dbReference>
<dbReference type="Proteomes" id="UP000439994">
    <property type="component" value="Unassembled WGS sequence"/>
</dbReference>
<keyword evidence="7 9" id="KW-0456">Lyase</keyword>
<dbReference type="EMBL" id="WOCD01000002">
    <property type="protein sequence ID" value="MUH71723.1"/>
    <property type="molecule type" value="Genomic_DNA"/>
</dbReference>
<dbReference type="InterPro" id="IPR011060">
    <property type="entry name" value="RibuloseP-bd_barrel"/>
</dbReference>
<comment type="subunit">
    <text evidence="3 9">Tetramer of two alpha and two beta chains.</text>
</comment>
<comment type="caution">
    <text evidence="11">The sequence shown here is derived from an EMBL/GenBank/DDBJ whole genome shotgun (WGS) entry which is preliminary data.</text>
</comment>
<evidence type="ECO:0000313" key="12">
    <source>
        <dbReference type="Proteomes" id="UP000439994"/>
    </source>
</evidence>
<dbReference type="RefSeq" id="WP_155694751.1">
    <property type="nucleotide sequence ID" value="NZ_WOCD01000002.1"/>
</dbReference>
<name>A0A6N8F5Y5_9GAMM</name>
<protein>
    <recommendedName>
        <fullName evidence="9">Tryptophan synthase alpha chain</fullName>
        <ecNumber evidence="9">4.2.1.20</ecNumber>
    </recommendedName>
</protein>
<dbReference type="SUPFAM" id="SSF51366">
    <property type="entry name" value="Ribulose-phoshate binding barrel"/>
    <property type="match status" value="1"/>
</dbReference>
<dbReference type="AlphaFoldDB" id="A0A6N8F5Y5"/>
<dbReference type="PANTHER" id="PTHR43406">
    <property type="entry name" value="TRYPTOPHAN SYNTHASE, ALPHA CHAIN"/>
    <property type="match status" value="1"/>
</dbReference>
<evidence type="ECO:0000313" key="11">
    <source>
        <dbReference type="EMBL" id="MUH71723.1"/>
    </source>
</evidence>
<evidence type="ECO:0000256" key="8">
    <source>
        <dbReference type="ARBA" id="ARBA00049047"/>
    </source>
</evidence>
<dbReference type="NCBIfam" id="TIGR00262">
    <property type="entry name" value="trpA"/>
    <property type="match status" value="1"/>
</dbReference>
<dbReference type="FunFam" id="3.20.20.70:FF:000037">
    <property type="entry name" value="Tryptophan synthase alpha chain"/>
    <property type="match status" value="1"/>
</dbReference>
<dbReference type="HAMAP" id="MF_00131">
    <property type="entry name" value="Trp_synth_alpha"/>
    <property type="match status" value="1"/>
</dbReference>
<evidence type="ECO:0000256" key="1">
    <source>
        <dbReference type="ARBA" id="ARBA00003365"/>
    </source>
</evidence>
<keyword evidence="5 9" id="KW-0822">Tryptophan biosynthesis</keyword>
<dbReference type="PROSITE" id="PS00167">
    <property type="entry name" value="TRP_SYNTHASE_ALPHA"/>
    <property type="match status" value="1"/>
</dbReference>
<dbReference type="GO" id="GO:0005829">
    <property type="term" value="C:cytosol"/>
    <property type="evidence" value="ECO:0007669"/>
    <property type="project" value="TreeGrafter"/>
</dbReference>
<dbReference type="InterPro" id="IPR002028">
    <property type="entry name" value="Trp_synthase_suA"/>
</dbReference>
<dbReference type="OrthoDB" id="9804578at2"/>